<feature type="transmembrane region" description="Helical" evidence="1">
    <location>
        <begin position="20"/>
        <end position="37"/>
    </location>
</feature>
<dbReference type="EMBL" id="UINC01099305">
    <property type="protein sequence ID" value="SVC58462.1"/>
    <property type="molecule type" value="Genomic_DNA"/>
</dbReference>
<dbReference type="AlphaFoldDB" id="A0A382NFH8"/>
<gene>
    <name evidence="2" type="ORF">METZ01_LOCUS311316</name>
</gene>
<proteinExistence type="predicted"/>
<keyword evidence="1" id="KW-1133">Transmembrane helix</keyword>
<evidence type="ECO:0000256" key="1">
    <source>
        <dbReference type="SAM" id="Phobius"/>
    </source>
</evidence>
<name>A0A382NFH8_9ZZZZ</name>
<accession>A0A382NFH8</accession>
<protein>
    <submittedName>
        <fullName evidence="2">Uncharacterized protein</fullName>
    </submittedName>
</protein>
<keyword evidence="1" id="KW-0812">Transmembrane</keyword>
<sequence length="39" mass="4438">DLSYLHVYASSLWDDGKGSTGRIFVSAVYGIFYLTYIQM</sequence>
<reference evidence="2" key="1">
    <citation type="submission" date="2018-05" db="EMBL/GenBank/DDBJ databases">
        <authorList>
            <person name="Lanie J.A."/>
            <person name="Ng W.-L."/>
            <person name="Kazmierczak K.M."/>
            <person name="Andrzejewski T.M."/>
            <person name="Davidsen T.M."/>
            <person name="Wayne K.J."/>
            <person name="Tettelin H."/>
            <person name="Glass J.I."/>
            <person name="Rusch D."/>
            <person name="Podicherti R."/>
            <person name="Tsui H.-C.T."/>
            <person name="Winkler M.E."/>
        </authorList>
    </citation>
    <scope>NUCLEOTIDE SEQUENCE</scope>
</reference>
<organism evidence="2">
    <name type="scientific">marine metagenome</name>
    <dbReference type="NCBI Taxonomy" id="408172"/>
    <lineage>
        <taxon>unclassified sequences</taxon>
        <taxon>metagenomes</taxon>
        <taxon>ecological metagenomes</taxon>
    </lineage>
</organism>
<evidence type="ECO:0000313" key="2">
    <source>
        <dbReference type="EMBL" id="SVC58462.1"/>
    </source>
</evidence>
<feature type="non-terminal residue" evidence="2">
    <location>
        <position position="1"/>
    </location>
</feature>
<keyword evidence="1" id="KW-0472">Membrane</keyword>